<evidence type="ECO:0000259" key="1">
    <source>
        <dbReference type="Pfam" id="PF01609"/>
    </source>
</evidence>
<dbReference type="Proteomes" id="UP000579250">
    <property type="component" value="Unassembled WGS sequence"/>
</dbReference>
<evidence type="ECO:0000313" key="3">
    <source>
        <dbReference type="Proteomes" id="UP000579250"/>
    </source>
</evidence>
<gene>
    <name evidence="2" type="ORF">HGB48_25280</name>
</gene>
<dbReference type="GO" id="GO:0006313">
    <property type="term" value="P:DNA transposition"/>
    <property type="evidence" value="ECO:0007669"/>
    <property type="project" value="InterPro"/>
</dbReference>
<accession>A0A846Z5A4</accession>
<name>A0A846Z5A4_9ACTN</name>
<dbReference type="Pfam" id="PF01609">
    <property type="entry name" value="DDE_Tnp_1"/>
    <property type="match status" value="1"/>
</dbReference>
<dbReference type="GO" id="GO:0003677">
    <property type="term" value="F:DNA binding"/>
    <property type="evidence" value="ECO:0007669"/>
    <property type="project" value="InterPro"/>
</dbReference>
<sequence>MTNDIETLLTALYVKIDDELGGPRWTGRPPRLTDAELVCLAVVQALFGFTSETHWLRYARKHLTGMFPYLPQQSGYNKRLRAALGLVKRVIRMLARSSDFWLDDCWVVDSTPVPCGMSRPTVMRSELAGWAGYGYCASHSRFYWGLKLYLVCTPAGMPILWALANPKIGEREVLAAMLEIDAGVTAEHDGILLICDKGFAGKDFETLLEEYRITMLRPSRKDEKARHGEPMLKKVRQLIESVNDTLKGQLDLEDHGGRSIAGVAIRIAQRVLAMTAAIWHNNATNSPISRSLIAYDH</sequence>
<keyword evidence="3" id="KW-1185">Reference proteome</keyword>
<dbReference type="EMBL" id="JAAXPI010000046">
    <property type="protein sequence ID" value="NKZ07027.1"/>
    <property type="molecule type" value="Genomic_DNA"/>
</dbReference>
<dbReference type="InterPro" id="IPR002559">
    <property type="entry name" value="Transposase_11"/>
</dbReference>
<organism evidence="2 3">
    <name type="scientific">Actinomadura latina</name>
    <dbReference type="NCBI Taxonomy" id="163603"/>
    <lineage>
        <taxon>Bacteria</taxon>
        <taxon>Bacillati</taxon>
        <taxon>Actinomycetota</taxon>
        <taxon>Actinomycetes</taxon>
        <taxon>Streptosporangiales</taxon>
        <taxon>Thermomonosporaceae</taxon>
        <taxon>Actinomadura</taxon>
    </lineage>
</organism>
<reference evidence="2 3" key="1">
    <citation type="submission" date="2020-04" db="EMBL/GenBank/DDBJ databases">
        <title>MicrobeNet Type strains.</title>
        <authorList>
            <person name="Nicholson A.C."/>
        </authorList>
    </citation>
    <scope>NUCLEOTIDE SEQUENCE [LARGE SCALE GENOMIC DNA]</scope>
    <source>
        <strain evidence="2 3">ATCC BAA-277</strain>
    </source>
</reference>
<dbReference type="AlphaFoldDB" id="A0A846Z5A4"/>
<comment type="caution">
    <text evidence="2">The sequence shown here is derived from an EMBL/GenBank/DDBJ whole genome shotgun (WGS) entry which is preliminary data.</text>
</comment>
<feature type="domain" description="Transposase IS4-like" evidence="1">
    <location>
        <begin position="106"/>
        <end position="274"/>
    </location>
</feature>
<dbReference type="GO" id="GO:0004803">
    <property type="term" value="F:transposase activity"/>
    <property type="evidence" value="ECO:0007669"/>
    <property type="project" value="InterPro"/>
</dbReference>
<dbReference type="NCBIfam" id="NF033520">
    <property type="entry name" value="transpos_IS982"/>
    <property type="match status" value="1"/>
</dbReference>
<proteinExistence type="predicted"/>
<protein>
    <submittedName>
        <fullName evidence="2">IS982 family transposase</fullName>
    </submittedName>
</protein>
<evidence type="ECO:0000313" key="2">
    <source>
        <dbReference type="EMBL" id="NKZ07027.1"/>
    </source>
</evidence>
<dbReference type="RefSeq" id="WP_067633211.1">
    <property type="nucleotide sequence ID" value="NZ_JAAXPI010000046.1"/>
</dbReference>